<reference evidence="2" key="1">
    <citation type="submission" date="2020-07" db="EMBL/GenBank/DDBJ databases">
        <title>Multicomponent nature underlies the extraordinary mechanical properties of spider dragline silk.</title>
        <authorList>
            <person name="Kono N."/>
            <person name="Nakamura H."/>
            <person name="Mori M."/>
            <person name="Yoshida Y."/>
            <person name="Ohtoshi R."/>
            <person name="Malay A.D."/>
            <person name="Moran D.A.P."/>
            <person name="Tomita M."/>
            <person name="Numata K."/>
            <person name="Arakawa K."/>
        </authorList>
    </citation>
    <scope>NUCLEOTIDE SEQUENCE</scope>
</reference>
<gene>
    <name evidence="2" type="ORF">TNCT_150161</name>
</gene>
<evidence type="ECO:0000313" key="2">
    <source>
        <dbReference type="EMBL" id="GFR33852.1"/>
    </source>
</evidence>
<proteinExistence type="predicted"/>
<keyword evidence="1" id="KW-0472">Membrane</keyword>
<name>A0A8X6M6I7_TRICU</name>
<dbReference type="OrthoDB" id="10443356at2759"/>
<protein>
    <submittedName>
        <fullName evidence="2">Uncharacterized protein</fullName>
    </submittedName>
</protein>
<dbReference type="EMBL" id="BMAO01009863">
    <property type="protein sequence ID" value="GFR33852.1"/>
    <property type="molecule type" value="Genomic_DNA"/>
</dbReference>
<feature type="transmembrane region" description="Helical" evidence="1">
    <location>
        <begin position="12"/>
        <end position="30"/>
    </location>
</feature>
<dbReference type="AlphaFoldDB" id="A0A8X6M6I7"/>
<sequence length="86" mass="10019">MQPSVFEMIIPMIVKVFLYLFQCIWTLIMIKGFSSFLKILIFELVLEFFEHGTTLNAQPVATVDERIPIVTFTVWKMCEALDLKSN</sequence>
<dbReference type="Proteomes" id="UP000887116">
    <property type="component" value="Unassembled WGS sequence"/>
</dbReference>
<accession>A0A8X6M6I7</accession>
<evidence type="ECO:0000313" key="3">
    <source>
        <dbReference type="Proteomes" id="UP000887116"/>
    </source>
</evidence>
<keyword evidence="1" id="KW-0812">Transmembrane</keyword>
<keyword evidence="3" id="KW-1185">Reference proteome</keyword>
<organism evidence="2 3">
    <name type="scientific">Trichonephila clavata</name>
    <name type="common">Joro spider</name>
    <name type="synonym">Nephila clavata</name>
    <dbReference type="NCBI Taxonomy" id="2740835"/>
    <lineage>
        <taxon>Eukaryota</taxon>
        <taxon>Metazoa</taxon>
        <taxon>Ecdysozoa</taxon>
        <taxon>Arthropoda</taxon>
        <taxon>Chelicerata</taxon>
        <taxon>Arachnida</taxon>
        <taxon>Araneae</taxon>
        <taxon>Araneomorphae</taxon>
        <taxon>Entelegynae</taxon>
        <taxon>Araneoidea</taxon>
        <taxon>Nephilidae</taxon>
        <taxon>Trichonephila</taxon>
    </lineage>
</organism>
<keyword evidence="1" id="KW-1133">Transmembrane helix</keyword>
<comment type="caution">
    <text evidence="2">The sequence shown here is derived from an EMBL/GenBank/DDBJ whole genome shotgun (WGS) entry which is preliminary data.</text>
</comment>
<evidence type="ECO:0000256" key="1">
    <source>
        <dbReference type="SAM" id="Phobius"/>
    </source>
</evidence>